<evidence type="ECO:0000313" key="2">
    <source>
        <dbReference type="Proteomes" id="UP001595420"/>
    </source>
</evidence>
<keyword evidence="2" id="KW-1185">Reference proteome</keyword>
<dbReference type="InterPro" id="IPR045422">
    <property type="entry name" value="DUF6511"/>
</dbReference>
<dbReference type="EMBL" id="JBHRSB010000019">
    <property type="protein sequence ID" value="MFC3003933.1"/>
    <property type="molecule type" value="Genomic_DNA"/>
</dbReference>
<proteinExistence type="predicted"/>
<accession>A0ABV7C5C3</accession>
<gene>
    <name evidence="1" type="ORF">ACFOD3_28845</name>
</gene>
<name>A0ABV7C5C3_9PROT</name>
<dbReference type="Pfam" id="PF20121">
    <property type="entry name" value="DUF6511"/>
    <property type="match status" value="1"/>
</dbReference>
<dbReference type="Proteomes" id="UP001595420">
    <property type="component" value="Unassembled WGS sequence"/>
</dbReference>
<evidence type="ECO:0000313" key="1">
    <source>
        <dbReference type="EMBL" id="MFC3003933.1"/>
    </source>
</evidence>
<reference evidence="2" key="1">
    <citation type="journal article" date="2019" name="Int. J. Syst. Evol. Microbiol.">
        <title>The Global Catalogue of Microorganisms (GCM) 10K type strain sequencing project: providing services to taxonomists for standard genome sequencing and annotation.</title>
        <authorList>
            <consortium name="The Broad Institute Genomics Platform"/>
            <consortium name="The Broad Institute Genome Sequencing Center for Infectious Disease"/>
            <person name="Wu L."/>
            <person name="Ma J."/>
        </authorList>
    </citation>
    <scope>NUCLEOTIDE SEQUENCE [LARGE SCALE GENOMIC DNA]</scope>
    <source>
        <strain evidence="2">CGMCC 1.16855</strain>
    </source>
</reference>
<dbReference type="RefSeq" id="WP_216840376.1">
    <property type="nucleotide sequence ID" value="NZ_JAFNJS010000019.1"/>
</dbReference>
<sequence>MVDANEQEVAAMRAAGDIAGQYIEAVGRTDMATWSEADWRGFIEAICGAYVAALIEQQIAINTAVAKVQTLPLPAVGGR</sequence>
<organism evidence="1 2">
    <name type="scientific">Falsiroseomonas tokyonensis</name>
    <dbReference type="NCBI Taxonomy" id="430521"/>
    <lineage>
        <taxon>Bacteria</taxon>
        <taxon>Pseudomonadati</taxon>
        <taxon>Pseudomonadota</taxon>
        <taxon>Alphaproteobacteria</taxon>
        <taxon>Acetobacterales</taxon>
        <taxon>Roseomonadaceae</taxon>
        <taxon>Falsiroseomonas</taxon>
    </lineage>
</organism>
<comment type="caution">
    <text evidence="1">The sequence shown here is derived from an EMBL/GenBank/DDBJ whole genome shotgun (WGS) entry which is preliminary data.</text>
</comment>
<protein>
    <submittedName>
        <fullName evidence="1">DUF6511 domain-containing protein</fullName>
    </submittedName>
</protein>